<keyword evidence="1" id="KW-1003">Cell membrane</keyword>
<keyword evidence="7" id="KW-1185">Reference proteome</keyword>
<evidence type="ECO:0000256" key="3">
    <source>
        <dbReference type="ARBA" id="ARBA00022989"/>
    </source>
</evidence>
<dbReference type="EMBL" id="ADVL01000320">
    <property type="protein sequence ID" value="EFH11811.1"/>
    <property type="molecule type" value="Genomic_DNA"/>
</dbReference>
<evidence type="ECO:0000256" key="5">
    <source>
        <dbReference type="SAM" id="Phobius"/>
    </source>
</evidence>
<organism evidence="6 7">
    <name type="scientific">Pseudoroseomonas cervicalis ATCC 49957</name>
    <dbReference type="NCBI Taxonomy" id="525371"/>
    <lineage>
        <taxon>Bacteria</taxon>
        <taxon>Pseudomonadati</taxon>
        <taxon>Pseudomonadota</taxon>
        <taxon>Alphaproteobacteria</taxon>
        <taxon>Acetobacterales</taxon>
        <taxon>Roseomonadaceae</taxon>
        <taxon>Roseomonas</taxon>
    </lineage>
</organism>
<reference evidence="6 7" key="1">
    <citation type="submission" date="2010-04" db="EMBL/GenBank/DDBJ databases">
        <authorList>
            <person name="Qin X."/>
            <person name="Bachman B."/>
            <person name="Battles P."/>
            <person name="Bell A."/>
            <person name="Bess C."/>
            <person name="Bickham C."/>
            <person name="Chaboub L."/>
            <person name="Chen D."/>
            <person name="Coyle M."/>
            <person name="Deiros D.R."/>
            <person name="Dinh H."/>
            <person name="Forbes L."/>
            <person name="Fowler G."/>
            <person name="Francisco L."/>
            <person name="Fu Q."/>
            <person name="Gubbala S."/>
            <person name="Hale W."/>
            <person name="Han Y."/>
            <person name="Hemphill L."/>
            <person name="Highlander S.K."/>
            <person name="Hirani K."/>
            <person name="Hogues M."/>
            <person name="Jackson L."/>
            <person name="Jakkamsetti A."/>
            <person name="Javaid M."/>
            <person name="Jiang H."/>
            <person name="Korchina V."/>
            <person name="Kovar C."/>
            <person name="Lara F."/>
            <person name="Lee S."/>
            <person name="Mata R."/>
            <person name="Mathew T."/>
            <person name="Moen C."/>
            <person name="Morales K."/>
            <person name="Munidasa M."/>
            <person name="Nazareth L."/>
            <person name="Ngo R."/>
            <person name="Nguyen L."/>
            <person name="Okwuonu G."/>
            <person name="Ongeri F."/>
            <person name="Patil S."/>
            <person name="Petrosino J."/>
            <person name="Pham C."/>
            <person name="Pham P."/>
            <person name="Pu L.-L."/>
            <person name="Puazo M."/>
            <person name="Raj R."/>
            <person name="Reid J."/>
            <person name="Rouhana J."/>
            <person name="Saada N."/>
            <person name="Shang Y."/>
            <person name="Simmons D."/>
            <person name="Thornton R."/>
            <person name="Warren J."/>
            <person name="Weissenberger G."/>
            <person name="Zhang J."/>
            <person name="Zhang L."/>
            <person name="Zhou C."/>
            <person name="Zhu D."/>
            <person name="Muzny D."/>
            <person name="Worley K."/>
            <person name="Gibbs R."/>
        </authorList>
    </citation>
    <scope>NUCLEOTIDE SEQUENCE [LARGE SCALE GENOMIC DNA]</scope>
    <source>
        <strain evidence="6 7">ATCC 49957</strain>
    </source>
</reference>
<evidence type="ECO:0000256" key="4">
    <source>
        <dbReference type="ARBA" id="ARBA00023136"/>
    </source>
</evidence>
<dbReference type="AlphaFoldDB" id="D5RLL2"/>
<accession>D5RLL2</accession>
<name>D5RLL2_9PROT</name>
<proteinExistence type="predicted"/>
<dbReference type="RefSeq" id="WP_007004390.1">
    <property type="nucleotide sequence ID" value="NZ_GG770779.1"/>
</dbReference>
<keyword evidence="2 5" id="KW-0812">Transmembrane</keyword>
<keyword evidence="4 5" id="KW-0472">Membrane</keyword>
<feature type="transmembrane region" description="Helical" evidence="5">
    <location>
        <begin position="41"/>
        <end position="64"/>
    </location>
</feature>
<dbReference type="HOGENOM" id="CLU_188292_1_0_5"/>
<dbReference type="Pfam" id="PF07869">
    <property type="entry name" value="DUF1656"/>
    <property type="match status" value="1"/>
</dbReference>
<feature type="transmembrane region" description="Helical" evidence="5">
    <location>
        <begin position="7"/>
        <end position="29"/>
    </location>
</feature>
<comment type="caution">
    <text evidence="6">The sequence shown here is derived from an EMBL/GenBank/DDBJ whole genome shotgun (WGS) entry which is preliminary data.</text>
</comment>
<evidence type="ECO:0000313" key="7">
    <source>
        <dbReference type="Proteomes" id="UP000005324"/>
    </source>
</evidence>
<sequence length="69" mass="7597">MTAEIDLYGIYLPALLVWAAIALPLTALLRRALLALGAYRWIWHPALFDFALYLLLLGGVAALAESLSR</sequence>
<evidence type="ECO:0000313" key="6">
    <source>
        <dbReference type="EMBL" id="EFH11811.1"/>
    </source>
</evidence>
<protein>
    <recommendedName>
        <fullName evidence="8">DUF1656 domain-containing protein</fullName>
    </recommendedName>
</protein>
<keyword evidence="3 5" id="KW-1133">Transmembrane helix</keyword>
<gene>
    <name evidence="6" type="ORF">HMPREF0731_1973</name>
</gene>
<evidence type="ECO:0000256" key="2">
    <source>
        <dbReference type="ARBA" id="ARBA00022692"/>
    </source>
</evidence>
<evidence type="ECO:0000256" key="1">
    <source>
        <dbReference type="ARBA" id="ARBA00022475"/>
    </source>
</evidence>
<dbReference type="InterPro" id="IPR012451">
    <property type="entry name" value="DUF1656"/>
</dbReference>
<dbReference type="Proteomes" id="UP000005324">
    <property type="component" value="Unassembled WGS sequence"/>
</dbReference>
<evidence type="ECO:0008006" key="8">
    <source>
        <dbReference type="Google" id="ProtNLM"/>
    </source>
</evidence>